<protein>
    <submittedName>
        <fullName evidence="2">Uncharacterized protein</fullName>
    </submittedName>
</protein>
<evidence type="ECO:0000256" key="1">
    <source>
        <dbReference type="SAM" id="MobiDB-lite"/>
    </source>
</evidence>
<feature type="compositionally biased region" description="Low complexity" evidence="1">
    <location>
        <begin position="37"/>
        <end position="50"/>
    </location>
</feature>
<dbReference type="Proteomes" id="UP000028582">
    <property type="component" value="Unassembled WGS sequence"/>
</dbReference>
<organism evidence="2 3">
    <name type="scientific">Phytophthora nicotianae P1976</name>
    <dbReference type="NCBI Taxonomy" id="1317066"/>
    <lineage>
        <taxon>Eukaryota</taxon>
        <taxon>Sar</taxon>
        <taxon>Stramenopiles</taxon>
        <taxon>Oomycota</taxon>
        <taxon>Peronosporomycetes</taxon>
        <taxon>Peronosporales</taxon>
        <taxon>Peronosporaceae</taxon>
        <taxon>Phytophthora</taxon>
    </lineage>
</organism>
<accession>A0A080ZNG5</accession>
<reference evidence="2 3" key="1">
    <citation type="submission" date="2013-11" db="EMBL/GenBank/DDBJ databases">
        <title>The Genome Sequence of Phytophthora parasitica P1976.</title>
        <authorList>
            <consortium name="The Broad Institute Genomics Platform"/>
            <person name="Russ C."/>
            <person name="Tyler B."/>
            <person name="Panabieres F."/>
            <person name="Shan W."/>
            <person name="Tripathy S."/>
            <person name="Grunwald N."/>
            <person name="Machado M."/>
            <person name="Johnson C.S."/>
            <person name="Walker B."/>
            <person name="Young S."/>
            <person name="Zeng Q."/>
            <person name="Gargeya S."/>
            <person name="Fitzgerald M."/>
            <person name="Haas B."/>
            <person name="Abouelleil A."/>
            <person name="Allen A.W."/>
            <person name="Alvarado L."/>
            <person name="Arachchi H.M."/>
            <person name="Berlin A.M."/>
            <person name="Chapman S.B."/>
            <person name="Gainer-Dewar J."/>
            <person name="Goldberg J."/>
            <person name="Griggs A."/>
            <person name="Gujja S."/>
            <person name="Hansen M."/>
            <person name="Howarth C."/>
            <person name="Imamovic A."/>
            <person name="Ireland A."/>
            <person name="Larimer J."/>
            <person name="McCowan C."/>
            <person name="Murphy C."/>
            <person name="Pearson M."/>
            <person name="Poon T.W."/>
            <person name="Priest M."/>
            <person name="Roberts A."/>
            <person name="Saif S."/>
            <person name="Shea T."/>
            <person name="Sisk P."/>
            <person name="Sykes S."/>
            <person name="Wortman J."/>
            <person name="Nusbaum C."/>
            <person name="Birren B."/>
        </authorList>
    </citation>
    <scope>NUCLEOTIDE SEQUENCE [LARGE SCALE GENOMIC DNA]</scope>
    <source>
        <strain evidence="2 3">P1976</strain>
    </source>
</reference>
<evidence type="ECO:0000313" key="3">
    <source>
        <dbReference type="Proteomes" id="UP000028582"/>
    </source>
</evidence>
<gene>
    <name evidence="2" type="ORF">F444_14951</name>
</gene>
<feature type="region of interest" description="Disordered" evidence="1">
    <location>
        <begin position="89"/>
        <end position="112"/>
    </location>
</feature>
<name>A0A080ZNG5_PHYNI</name>
<sequence>MHEYVQHRRSSEEKRRSVLEILEPVLLDWRRSLSSSFSSSARGLSSSSKASKQEHNATDVKTDIRSSENGRYTIDLDMFDTFTYISTPVLGGDNSDHEHREPSNLSSADEAQ</sequence>
<comment type="caution">
    <text evidence="2">The sequence shown here is derived from an EMBL/GenBank/DDBJ whole genome shotgun (WGS) entry which is preliminary data.</text>
</comment>
<evidence type="ECO:0000313" key="2">
    <source>
        <dbReference type="EMBL" id="ETO68176.1"/>
    </source>
</evidence>
<proteinExistence type="predicted"/>
<feature type="compositionally biased region" description="Polar residues" evidence="1">
    <location>
        <begin position="103"/>
        <end position="112"/>
    </location>
</feature>
<dbReference type="AlphaFoldDB" id="A0A080ZNG5"/>
<feature type="compositionally biased region" description="Basic and acidic residues" evidence="1">
    <location>
        <begin position="51"/>
        <end position="67"/>
    </location>
</feature>
<feature type="region of interest" description="Disordered" evidence="1">
    <location>
        <begin position="37"/>
        <end position="67"/>
    </location>
</feature>
<dbReference type="EMBL" id="ANJA01002752">
    <property type="protein sequence ID" value="ETO68176.1"/>
    <property type="molecule type" value="Genomic_DNA"/>
</dbReference>